<evidence type="ECO:0008006" key="3">
    <source>
        <dbReference type="Google" id="ProtNLM"/>
    </source>
</evidence>
<keyword evidence="1" id="KW-1133">Transmembrane helix</keyword>
<keyword evidence="1" id="KW-0472">Membrane</keyword>
<proteinExistence type="predicted"/>
<name>A0AAU2HAB0_9ACTN</name>
<protein>
    <recommendedName>
        <fullName evidence="3">Secreted protein</fullName>
    </recommendedName>
</protein>
<gene>
    <name evidence="2" type="ORF">OHV25_38830</name>
</gene>
<dbReference type="EMBL" id="CP108253">
    <property type="protein sequence ID" value="WTU45099.1"/>
    <property type="molecule type" value="Genomic_DNA"/>
</dbReference>
<feature type="transmembrane region" description="Helical" evidence="1">
    <location>
        <begin position="6"/>
        <end position="24"/>
    </location>
</feature>
<evidence type="ECO:0000313" key="2">
    <source>
        <dbReference type="EMBL" id="WTU45099.1"/>
    </source>
</evidence>
<sequence length="171" mass="18863">MASQILPLAGVAVGAAMSFVVTSLNERAKWRREQSVRWDGQRLTAYAEYAHAVKDLAYQYRRIAVARGLTAGPHPLEPTAAVLDRLGEAEVHRTALSEALLLLADRHTIAAMKRMNQCLWLLEALARATPGQDHSGSWDRAYADYRAARQEYIEQARQNLGASGSVRPLPG</sequence>
<reference evidence="2" key="1">
    <citation type="submission" date="2022-10" db="EMBL/GenBank/DDBJ databases">
        <title>The complete genomes of actinobacterial strains from the NBC collection.</title>
        <authorList>
            <person name="Joergensen T.S."/>
            <person name="Alvarez Arevalo M."/>
            <person name="Sterndorff E.B."/>
            <person name="Faurdal D."/>
            <person name="Vuksanovic O."/>
            <person name="Mourched A.-S."/>
            <person name="Charusanti P."/>
            <person name="Shaw S."/>
            <person name="Blin K."/>
            <person name="Weber T."/>
        </authorList>
    </citation>
    <scope>NUCLEOTIDE SEQUENCE</scope>
    <source>
        <strain evidence="2">NBC_00060</strain>
    </source>
</reference>
<organism evidence="2">
    <name type="scientific">Streptomyces sp. NBC_00060</name>
    <dbReference type="NCBI Taxonomy" id="2975636"/>
    <lineage>
        <taxon>Bacteria</taxon>
        <taxon>Bacillati</taxon>
        <taxon>Actinomycetota</taxon>
        <taxon>Actinomycetes</taxon>
        <taxon>Kitasatosporales</taxon>
        <taxon>Streptomycetaceae</taxon>
        <taxon>Streptomyces</taxon>
    </lineage>
</organism>
<dbReference type="AlphaFoldDB" id="A0AAU2HAB0"/>
<accession>A0AAU2HAB0</accession>
<evidence type="ECO:0000256" key="1">
    <source>
        <dbReference type="SAM" id="Phobius"/>
    </source>
</evidence>
<keyword evidence="1" id="KW-0812">Transmembrane</keyword>